<dbReference type="eggNOG" id="ENOG5031N3K">
    <property type="taxonomic scope" value="Bacteria"/>
</dbReference>
<dbReference type="RefSeq" id="WP_006893747.1">
    <property type="nucleotide sequence ID" value="NZ_JH109153.1"/>
</dbReference>
<dbReference type="EMBL" id="JH109153">
    <property type="protein sequence ID" value="EGW21238.1"/>
    <property type="molecule type" value="Genomic_DNA"/>
</dbReference>
<accession>G3IYT7</accession>
<proteinExistence type="predicted"/>
<reference evidence="1 2" key="1">
    <citation type="submission" date="2011-06" db="EMBL/GenBank/DDBJ databases">
        <title>Genomic sequence of Methylobacter tundripaludum SV96.</title>
        <authorList>
            <consortium name="US DOE Joint Genome Institute"/>
            <person name="Lucas S."/>
            <person name="Han J."/>
            <person name="Lapidus A."/>
            <person name="Cheng J.-F."/>
            <person name="Goodwin L."/>
            <person name="Pitluck S."/>
            <person name="Held B."/>
            <person name="Detter J.C."/>
            <person name="Han C."/>
            <person name="Tapia R."/>
            <person name="Land M."/>
            <person name="Hauser L."/>
            <person name="Kyrpides N."/>
            <person name="Ivanova N."/>
            <person name="Ovchinnikova G."/>
            <person name="Pagani I."/>
            <person name="Klotz M.G."/>
            <person name="Dispirito A.A."/>
            <person name="Murrell J.C."/>
            <person name="Dunfield P."/>
            <person name="Kalyuzhnaya M.G."/>
            <person name="Svenning M."/>
            <person name="Trotsenko Y.A."/>
            <person name="Stein L.Y."/>
            <person name="Woyke T."/>
        </authorList>
    </citation>
    <scope>NUCLEOTIDE SEQUENCE [LARGE SCALE GENOMIC DNA]</scope>
    <source>
        <strain evidence="2">ATCC BAA-1195 / DSM 17260 / SV96</strain>
    </source>
</reference>
<dbReference type="Proteomes" id="UP000004664">
    <property type="component" value="Unassembled WGS sequence"/>
</dbReference>
<dbReference type="OrthoDB" id="5569793at2"/>
<name>G3IYT7_METTV</name>
<evidence type="ECO:0000313" key="2">
    <source>
        <dbReference type="Proteomes" id="UP000004664"/>
    </source>
</evidence>
<keyword evidence="2" id="KW-1185">Reference proteome</keyword>
<organism evidence="1 2">
    <name type="scientific">Methylobacter tundripaludum (strain ATCC BAA-1195 / DSM 17260 / SV96)</name>
    <dbReference type="NCBI Taxonomy" id="697282"/>
    <lineage>
        <taxon>Bacteria</taxon>
        <taxon>Pseudomonadati</taxon>
        <taxon>Pseudomonadota</taxon>
        <taxon>Gammaproteobacteria</taxon>
        <taxon>Methylococcales</taxon>
        <taxon>Methylococcaceae</taxon>
        <taxon>Methylobacter</taxon>
    </lineage>
</organism>
<protein>
    <submittedName>
        <fullName evidence="1">Uncharacterized protein</fullName>
    </submittedName>
</protein>
<dbReference type="AlphaFoldDB" id="G3IYT7"/>
<sequence length="121" mass="14031">MALKKTSFYHTRNKIIPNNKAAAELLGVDIAEIARMDKEGAPAVMERYILLWDSKRINSPGWDGWCFSRGSLMHKRMIWKPENLLNARREAERIGQLENEIHKLYTWKGLIKIAGYLFKAS</sequence>
<evidence type="ECO:0000313" key="1">
    <source>
        <dbReference type="EMBL" id="EGW21238.1"/>
    </source>
</evidence>
<gene>
    <name evidence="1" type="ORF">Mettu_4403</name>
</gene>
<dbReference type="HOGENOM" id="CLU_1957050_0_0_6"/>